<dbReference type="Pfam" id="PF15925">
    <property type="entry name" value="SOSSC"/>
    <property type="match status" value="1"/>
</dbReference>
<dbReference type="GO" id="GO:0070876">
    <property type="term" value="C:SOSS complex"/>
    <property type="evidence" value="ECO:0007669"/>
    <property type="project" value="InterPro"/>
</dbReference>
<dbReference type="GO" id="GO:0006281">
    <property type="term" value="P:DNA repair"/>
    <property type="evidence" value="ECO:0007669"/>
    <property type="project" value="InterPro"/>
</dbReference>
<name>V4AYG6_LOTGI</name>
<sequence length="65" mass="7077">MPLTTAPPTTSVPNPASQLVVETHMTPQQRNALQTAHSNSVGYFITQDSSFGNVILPVLPRFIEK</sequence>
<protein>
    <recommendedName>
        <fullName evidence="4">SOSS complex subunit C</fullName>
    </recommendedName>
</protein>
<dbReference type="Proteomes" id="UP000030746">
    <property type="component" value="Unassembled WGS sequence"/>
</dbReference>
<dbReference type="GeneID" id="20234575"/>
<evidence type="ECO:0008006" key="4">
    <source>
        <dbReference type="Google" id="ProtNLM"/>
    </source>
</evidence>
<accession>V4AYG6</accession>
<dbReference type="GO" id="GO:0005654">
    <property type="term" value="C:nucleoplasm"/>
    <property type="evidence" value="ECO:0007669"/>
    <property type="project" value="TreeGrafter"/>
</dbReference>
<organism evidence="2 3">
    <name type="scientific">Lottia gigantea</name>
    <name type="common">Giant owl limpet</name>
    <dbReference type="NCBI Taxonomy" id="225164"/>
    <lineage>
        <taxon>Eukaryota</taxon>
        <taxon>Metazoa</taxon>
        <taxon>Spiralia</taxon>
        <taxon>Lophotrochozoa</taxon>
        <taxon>Mollusca</taxon>
        <taxon>Gastropoda</taxon>
        <taxon>Patellogastropoda</taxon>
        <taxon>Lottioidea</taxon>
        <taxon>Lottiidae</taxon>
        <taxon>Lottia</taxon>
    </lineage>
</organism>
<gene>
    <name evidence="2" type="ORF">LOTGIDRAFT_142417</name>
</gene>
<dbReference type="KEGG" id="lgi:LOTGIDRAFT_142417"/>
<dbReference type="InterPro" id="IPR031821">
    <property type="entry name" value="SOSSC"/>
</dbReference>
<evidence type="ECO:0000256" key="1">
    <source>
        <dbReference type="ARBA" id="ARBA00007829"/>
    </source>
</evidence>
<reference evidence="2 3" key="1">
    <citation type="journal article" date="2013" name="Nature">
        <title>Insights into bilaterian evolution from three spiralian genomes.</title>
        <authorList>
            <person name="Simakov O."/>
            <person name="Marletaz F."/>
            <person name="Cho S.J."/>
            <person name="Edsinger-Gonzales E."/>
            <person name="Havlak P."/>
            <person name="Hellsten U."/>
            <person name="Kuo D.H."/>
            <person name="Larsson T."/>
            <person name="Lv J."/>
            <person name="Arendt D."/>
            <person name="Savage R."/>
            <person name="Osoegawa K."/>
            <person name="de Jong P."/>
            <person name="Grimwood J."/>
            <person name="Chapman J.A."/>
            <person name="Shapiro H."/>
            <person name="Aerts A."/>
            <person name="Otillar R.P."/>
            <person name="Terry A.Y."/>
            <person name="Boore J.L."/>
            <person name="Grigoriev I.V."/>
            <person name="Lindberg D.R."/>
            <person name="Seaver E.C."/>
            <person name="Weisblat D.A."/>
            <person name="Putnam N.H."/>
            <person name="Rokhsar D.S."/>
        </authorList>
    </citation>
    <scope>NUCLEOTIDE SEQUENCE [LARGE SCALE GENOMIC DNA]</scope>
</reference>
<dbReference type="STRING" id="225164.V4AYG6"/>
<dbReference type="AlphaFoldDB" id="V4AYG6"/>
<dbReference type="PANTHER" id="PTHR31526:SF2">
    <property type="entry name" value="SOSS COMPLEX SUBUNIT C"/>
    <property type="match status" value="1"/>
</dbReference>
<dbReference type="OrthoDB" id="419617at2759"/>
<comment type="similarity">
    <text evidence="1">Belongs to the SOSS-C family.</text>
</comment>
<dbReference type="HOGENOM" id="CLU_2852233_0_0_1"/>
<evidence type="ECO:0000313" key="2">
    <source>
        <dbReference type="EMBL" id="ESO98691.1"/>
    </source>
</evidence>
<dbReference type="EMBL" id="KB201206">
    <property type="protein sequence ID" value="ESO98691.1"/>
    <property type="molecule type" value="Genomic_DNA"/>
</dbReference>
<proteinExistence type="inferred from homology"/>
<evidence type="ECO:0000313" key="3">
    <source>
        <dbReference type="Proteomes" id="UP000030746"/>
    </source>
</evidence>
<dbReference type="RefSeq" id="XP_009050633.1">
    <property type="nucleotide sequence ID" value="XM_009052385.1"/>
</dbReference>
<keyword evidence="3" id="KW-1185">Reference proteome</keyword>
<dbReference type="CTD" id="20234575"/>
<dbReference type="PANTHER" id="PTHR31526">
    <property type="entry name" value="SOSS COMPLEX SUBUNIT C"/>
    <property type="match status" value="1"/>
</dbReference>